<feature type="compositionally biased region" description="Polar residues" evidence="5">
    <location>
        <begin position="303"/>
        <end position="319"/>
    </location>
</feature>
<reference evidence="9" key="2">
    <citation type="submission" date="2020-04" db="EMBL/GenBank/DDBJ databases">
        <authorList>
            <person name="Liechti N."/>
            <person name="Schuerch N."/>
            <person name="Bruggmann R."/>
            <person name="Wittwer M."/>
        </authorList>
    </citation>
    <scope>NUCLEOTIDE SEQUENCE</scope>
    <source>
        <strain evidence="9">ATCC 30569</strain>
    </source>
</reference>
<evidence type="ECO:0000256" key="1">
    <source>
        <dbReference type="ARBA" id="ARBA00023015"/>
    </source>
</evidence>
<keyword evidence="4" id="KW-0539">Nucleus</keyword>
<organism evidence="9 11">
    <name type="scientific">Naegleria lovaniensis</name>
    <name type="common">Amoeba</name>
    <dbReference type="NCBI Taxonomy" id="51637"/>
    <lineage>
        <taxon>Eukaryota</taxon>
        <taxon>Discoba</taxon>
        <taxon>Heterolobosea</taxon>
        <taxon>Tetramitia</taxon>
        <taxon>Eutetramitia</taxon>
        <taxon>Vahlkampfiidae</taxon>
        <taxon>Naegleria</taxon>
    </lineage>
</organism>
<dbReference type="Proteomes" id="UP000816034">
    <property type="component" value="Unassembled WGS sequence"/>
</dbReference>
<keyword evidence="3" id="KW-0804">Transcription</keyword>
<dbReference type="GO" id="GO:0019185">
    <property type="term" value="C:snRNA-activating protein complex"/>
    <property type="evidence" value="ECO:0007669"/>
    <property type="project" value="TreeGrafter"/>
</dbReference>
<name>A0AA88GDJ4_NAELO</name>
<dbReference type="Pfam" id="PF13921">
    <property type="entry name" value="Myb_DNA-bind_6"/>
    <property type="match status" value="1"/>
</dbReference>
<feature type="domain" description="Myb-like" evidence="6">
    <location>
        <begin position="173"/>
        <end position="218"/>
    </location>
</feature>
<keyword evidence="2" id="KW-0238">DNA-binding</keyword>
<evidence type="ECO:0000313" key="9">
    <source>
        <dbReference type="EMBL" id="KAG2372853.1"/>
    </source>
</evidence>
<evidence type="ECO:0000313" key="11">
    <source>
        <dbReference type="Proteomes" id="UP000816034"/>
    </source>
</evidence>
<evidence type="ECO:0000256" key="2">
    <source>
        <dbReference type="ARBA" id="ARBA00023125"/>
    </source>
</evidence>
<evidence type="ECO:0000259" key="6">
    <source>
        <dbReference type="PROSITE" id="PS50090"/>
    </source>
</evidence>
<dbReference type="GO" id="GO:0042795">
    <property type="term" value="P:snRNA transcription by RNA polymerase II"/>
    <property type="evidence" value="ECO:0007669"/>
    <property type="project" value="TreeGrafter"/>
</dbReference>
<evidence type="ECO:0000313" key="10">
    <source>
        <dbReference type="EMBL" id="KAG2373456.1"/>
    </source>
</evidence>
<feature type="domain" description="HTH myb-type" evidence="8">
    <location>
        <begin position="224"/>
        <end position="274"/>
    </location>
</feature>
<feature type="compositionally biased region" description="Low complexity" evidence="5">
    <location>
        <begin position="9"/>
        <end position="32"/>
    </location>
</feature>
<evidence type="ECO:0000259" key="7">
    <source>
        <dbReference type="PROSITE" id="PS51293"/>
    </source>
</evidence>
<evidence type="ECO:0000256" key="5">
    <source>
        <dbReference type="SAM" id="MobiDB-lite"/>
    </source>
</evidence>
<dbReference type="PANTHER" id="PTHR46621">
    <property type="entry name" value="SNRNA-ACTIVATING PROTEIN COMPLEX SUBUNIT 4"/>
    <property type="match status" value="1"/>
</dbReference>
<feature type="compositionally biased region" description="Polar residues" evidence="5">
    <location>
        <begin position="109"/>
        <end position="123"/>
    </location>
</feature>
<dbReference type="EMBL" id="PYSW02000054">
    <property type="protein sequence ID" value="KAG2373456.1"/>
    <property type="molecule type" value="Genomic_DNA"/>
</dbReference>
<feature type="domain" description="SANT" evidence="7">
    <location>
        <begin position="170"/>
        <end position="219"/>
    </location>
</feature>
<dbReference type="InterPro" id="IPR017930">
    <property type="entry name" value="Myb_dom"/>
</dbReference>
<protein>
    <submittedName>
        <fullName evidence="9">Uncharacterized protein</fullName>
    </submittedName>
</protein>
<dbReference type="InterPro" id="IPR051575">
    <property type="entry name" value="Myb-like_DNA-bd"/>
</dbReference>
<dbReference type="PANTHER" id="PTHR46621:SF1">
    <property type="entry name" value="SNRNA-ACTIVATING PROTEIN COMPLEX SUBUNIT 4"/>
    <property type="match status" value="1"/>
</dbReference>
<feature type="region of interest" description="Disordered" evidence="5">
    <location>
        <begin position="1"/>
        <end position="32"/>
    </location>
</feature>
<dbReference type="SMART" id="SM00717">
    <property type="entry name" value="SANT"/>
    <property type="match status" value="2"/>
</dbReference>
<evidence type="ECO:0000259" key="8">
    <source>
        <dbReference type="PROSITE" id="PS51294"/>
    </source>
</evidence>
<dbReference type="PROSITE" id="PS51294">
    <property type="entry name" value="HTH_MYB"/>
    <property type="match status" value="2"/>
</dbReference>
<dbReference type="InterPro" id="IPR001005">
    <property type="entry name" value="SANT/Myb"/>
</dbReference>
<proteinExistence type="predicted"/>
<evidence type="ECO:0000256" key="4">
    <source>
        <dbReference type="ARBA" id="ARBA00023242"/>
    </source>
</evidence>
<feature type="compositionally biased region" description="Low complexity" evidence="5">
    <location>
        <begin position="328"/>
        <end position="338"/>
    </location>
</feature>
<gene>
    <name evidence="10" type="ORF">C9374_012063</name>
    <name evidence="9" type="ORF">C9374_013133</name>
</gene>
<dbReference type="GO" id="GO:0001006">
    <property type="term" value="F:RNA polymerase III type 3 promoter sequence-specific DNA binding"/>
    <property type="evidence" value="ECO:0007669"/>
    <property type="project" value="TreeGrafter"/>
</dbReference>
<feature type="domain" description="Myb-like" evidence="6">
    <location>
        <begin position="219"/>
        <end position="270"/>
    </location>
</feature>
<dbReference type="PROSITE" id="PS50090">
    <property type="entry name" value="MYB_LIKE"/>
    <property type="match status" value="2"/>
</dbReference>
<sequence length="559" mass="61730">MVKSTTLGSLNTLEGSPSSSSSSSSTGNTSPLSAINAAMHNASVLYNSLNHTSFLQRHLQHSKGTTAILSSSPSSITTTITANITTNRTLPISRDDFSLKSFQAPIHNVSNDQESSSLPKLNLSSITKQSKTKRKSSTKSGTRAKSEPSSPSDDSSSSSGSTAQSSGKRKSCNRWTKTENEMLIKAIEKYGEKKWNEIAKMVGTKNSDQCNQHWWRVLNPKICKKPWSEEEDLMLIDKVREFGESAWKSIADSFIGRTDIQCRHRWIMLRKYEQEGKGRPVSRTNITCNSNVTIPQKLKETLTEASSTVAPSQPQSTRKTQARKKRSTSNASSNGNNTKQPECTGTWSAFLSSEGDLLCNEDPFPMLNFQALSPTQQHLTPHQLLRAVKREDSFDRDSFEDAGHDDLMDESVYHFDQQEILLCEGTAIVPFECKLEIAQPLIVNGGGAEAENFDPCQEEVDDFVRRDIELEEKLFNIQTNPDADILNHMMVMSSCSSTTPSNHLRTSNQALGNMFDPAAVPCSSPSFAALAGNPKEFSTVFAEWDEFENSGFLTSGSLF</sequence>
<dbReference type="GeneID" id="68104517"/>
<dbReference type="SUPFAM" id="SSF46689">
    <property type="entry name" value="Homeodomain-like"/>
    <property type="match status" value="1"/>
</dbReference>
<keyword evidence="1" id="KW-0805">Transcription regulation</keyword>
<dbReference type="EMBL" id="PYSW02000066">
    <property type="protein sequence ID" value="KAG2372853.1"/>
    <property type="molecule type" value="Genomic_DNA"/>
</dbReference>
<dbReference type="Gene3D" id="1.10.10.60">
    <property type="entry name" value="Homeodomain-like"/>
    <property type="match status" value="2"/>
</dbReference>
<dbReference type="CDD" id="cd00167">
    <property type="entry name" value="SANT"/>
    <property type="match status" value="2"/>
</dbReference>
<dbReference type="GO" id="GO:0000978">
    <property type="term" value="F:RNA polymerase II cis-regulatory region sequence-specific DNA binding"/>
    <property type="evidence" value="ECO:0007669"/>
    <property type="project" value="TreeGrafter"/>
</dbReference>
<reference evidence="9 11" key="1">
    <citation type="journal article" date="2018" name="BMC Genomics">
        <title>The genome of Naegleria lovaniensis, the basis for a comparative approach to unravel pathogenicity factors of the human pathogenic amoeba N. fowleri.</title>
        <authorList>
            <person name="Liechti N."/>
            <person name="Schurch N."/>
            <person name="Bruggmann R."/>
            <person name="Wittwer M."/>
        </authorList>
    </citation>
    <scope>NUCLEOTIDE SEQUENCE [LARGE SCALE GENOMIC DNA]</scope>
    <source>
        <strain evidence="9 11">ATCC 30569</strain>
    </source>
</reference>
<dbReference type="AlphaFoldDB" id="A0AA88GDJ4"/>
<dbReference type="InterPro" id="IPR009057">
    <property type="entry name" value="Homeodomain-like_sf"/>
</dbReference>
<evidence type="ECO:0000256" key="3">
    <source>
        <dbReference type="ARBA" id="ARBA00023163"/>
    </source>
</evidence>
<dbReference type="InterPro" id="IPR017884">
    <property type="entry name" value="SANT_dom"/>
</dbReference>
<accession>A0AA88GDJ4</accession>
<feature type="compositionally biased region" description="Low complexity" evidence="5">
    <location>
        <begin position="138"/>
        <end position="166"/>
    </location>
</feature>
<dbReference type="RefSeq" id="XP_044542630.1">
    <property type="nucleotide sequence ID" value="XM_044687788.1"/>
</dbReference>
<dbReference type="GO" id="GO:0042796">
    <property type="term" value="P:snRNA transcription by RNA polymerase III"/>
    <property type="evidence" value="ECO:0007669"/>
    <property type="project" value="TreeGrafter"/>
</dbReference>
<feature type="domain" description="HTH myb-type" evidence="8">
    <location>
        <begin position="174"/>
        <end position="222"/>
    </location>
</feature>
<comment type="caution">
    <text evidence="9">The sequence shown here is derived from an EMBL/GenBank/DDBJ whole genome shotgun (WGS) entry which is preliminary data.</text>
</comment>
<feature type="region of interest" description="Disordered" evidence="5">
    <location>
        <begin position="302"/>
        <end position="344"/>
    </location>
</feature>
<keyword evidence="11" id="KW-1185">Reference proteome</keyword>
<dbReference type="PROSITE" id="PS51293">
    <property type="entry name" value="SANT"/>
    <property type="match status" value="1"/>
</dbReference>
<feature type="region of interest" description="Disordered" evidence="5">
    <location>
        <begin position="109"/>
        <end position="174"/>
    </location>
</feature>